<proteinExistence type="predicted"/>
<evidence type="ECO:0008006" key="3">
    <source>
        <dbReference type="Google" id="ProtNLM"/>
    </source>
</evidence>
<evidence type="ECO:0000313" key="2">
    <source>
        <dbReference type="EMBL" id="CAD9094066.1"/>
    </source>
</evidence>
<feature type="signal peptide" evidence="1">
    <location>
        <begin position="1"/>
        <end position="18"/>
    </location>
</feature>
<name>A0A7S1L4B2_NEODS</name>
<evidence type="ECO:0000256" key="1">
    <source>
        <dbReference type="SAM" id="SignalP"/>
    </source>
</evidence>
<reference evidence="2" key="1">
    <citation type="submission" date="2021-01" db="EMBL/GenBank/DDBJ databases">
        <authorList>
            <person name="Corre E."/>
            <person name="Pelletier E."/>
            <person name="Niang G."/>
            <person name="Scheremetjew M."/>
            <person name="Finn R."/>
            <person name="Kale V."/>
            <person name="Holt S."/>
            <person name="Cochrane G."/>
            <person name="Meng A."/>
            <person name="Brown T."/>
            <person name="Cohen L."/>
        </authorList>
    </citation>
    <scope>NUCLEOTIDE SEQUENCE</scope>
    <source>
        <strain evidence="2">CCAP 1951/1</strain>
    </source>
</reference>
<sequence>MMRRLLVCAVVIAAVASAVVNPLQQDEGDVTSQVVSLLRDPGPSRPALYFSPVVHTGDLDGPVTAPPSAVEAHTPAAADWYIAQWNNPSPFTAANLPAHGDATIPPQCNASAFGRPLSPVWGVATGHARVCALHDATTTSSSNGTFVQVAASGGDALKCDTEFDMFLSPLGGAYPKYVPANMDPGADGWTLNNTAGGRRVTEIIFTADVSSDYVAVHGRCGRGTDECAPPLDYGYITIGLPIHNNVSREQNFFQVQLFDTRQGKCPGVDPCADDSSIGWYFRTLPVLGSNIRVGALGGGATCLRPGEAQSYRFDILPTLRRVVAEGAAQFGADGNLDHWHVNGLYIGQGLQGDTAMTTTVGNVRLEATIV</sequence>
<dbReference type="EMBL" id="HBGF01005087">
    <property type="protein sequence ID" value="CAD9094066.1"/>
    <property type="molecule type" value="Transcribed_RNA"/>
</dbReference>
<protein>
    <recommendedName>
        <fullName evidence="3">Secreted protein</fullName>
    </recommendedName>
</protein>
<dbReference type="AlphaFoldDB" id="A0A7S1L4B2"/>
<gene>
    <name evidence="2" type="ORF">NDES1114_LOCUS3458</name>
</gene>
<accession>A0A7S1L4B2</accession>
<feature type="chain" id="PRO_5030876170" description="Secreted protein" evidence="1">
    <location>
        <begin position="19"/>
        <end position="370"/>
    </location>
</feature>
<keyword evidence="1" id="KW-0732">Signal</keyword>
<organism evidence="2">
    <name type="scientific">Neobodo designis</name>
    <name type="common">Flagellated protozoan</name>
    <name type="synonym">Bodo designis</name>
    <dbReference type="NCBI Taxonomy" id="312471"/>
    <lineage>
        <taxon>Eukaryota</taxon>
        <taxon>Discoba</taxon>
        <taxon>Euglenozoa</taxon>
        <taxon>Kinetoplastea</taxon>
        <taxon>Metakinetoplastina</taxon>
        <taxon>Neobodonida</taxon>
        <taxon>Neobodo</taxon>
    </lineage>
</organism>